<evidence type="ECO:0000313" key="2">
    <source>
        <dbReference type="EMBL" id="TSE04830.1"/>
    </source>
</evidence>
<gene>
    <name evidence="2" type="ORF">FOF46_25035</name>
</gene>
<name>A0A554VDA7_9FLAO</name>
<evidence type="ECO:0000313" key="3">
    <source>
        <dbReference type="Proteomes" id="UP000318833"/>
    </source>
</evidence>
<keyword evidence="3" id="KW-1185">Reference proteome</keyword>
<organism evidence="2 3">
    <name type="scientific">Aquimarina algiphila</name>
    <dbReference type="NCBI Taxonomy" id="2047982"/>
    <lineage>
        <taxon>Bacteria</taxon>
        <taxon>Pseudomonadati</taxon>
        <taxon>Bacteroidota</taxon>
        <taxon>Flavobacteriia</taxon>
        <taxon>Flavobacteriales</taxon>
        <taxon>Flavobacteriaceae</taxon>
        <taxon>Aquimarina</taxon>
    </lineage>
</organism>
<protein>
    <recommendedName>
        <fullName evidence="4">TonB C-terminal domain-containing protein</fullName>
    </recommendedName>
</protein>
<dbReference type="Proteomes" id="UP000318833">
    <property type="component" value="Unassembled WGS sequence"/>
</dbReference>
<feature type="chain" id="PRO_5021854807" description="TonB C-terminal domain-containing protein" evidence="1">
    <location>
        <begin position="20"/>
        <end position="148"/>
    </location>
</feature>
<accession>A0A554VDA7</accession>
<proteinExistence type="predicted"/>
<keyword evidence="1" id="KW-0732">Signal</keyword>
<feature type="signal peptide" evidence="1">
    <location>
        <begin position="1"/>
        <end position="19"/>
    </location>
</feature>
<dbReference type="RefSeq" id="WP_143918353.1">
    <property type="nucleotide sequence ID" value="NZ_CANMIK010000068.1"/>
</dbReference>
<dbReference type="AlphaFoldDB" id="A0A554VDA7"/>
<evidence type="ECO:0000256" key="1">
    <source>
        <dbReference type="SAM" id="SignalP"/>
    </source>
</evidence>
<sequence length="148" mass="16796">MQSFLVLSIALMMSTISFSQSNFTTIKCKSETNQRLIKNCITNEIKAFVDTNYDIPSVLSYTKPGLNRIYTRFKVDQKGKIIDIQAKGSAMQLELEAIRTLQSFPNLIPIPKEVSKEQIFEDIFTLLITFNAEGPKIDLPQKRLTGND</sequence>
<dbReference type="OrthoDB" id="1161776at2"/>
<evidence type="ECO:0008006" key="4">
    <source>
        <dbReference type="Google" id="ProtNLM"/>
    </source>
</evidence>
<reference evidence="2 3" key="1">
    <citation type="submission" date="2019-07" db="EMBL/GenBank/DDBJ databases">
        <title>The draft genome sequence of Aquimarina algiphila M91.</title>
        <authorList>
            <person name="Meng X."/>
        </authorList>
    </citation>
    <scope>NUCLEOTIDE SEQUENCE [LARGE SCALE GENOMIC DNA]</scope>
    <source>
        <strain evidence="2 3">M91</strain>
    </source>
</reference>
<dbReference type="EMBL" id="VLNR01000071">
    <property type="protein sequence ID" value="TSE04830.1"/>
    <property type="molecule type" value="Genomic_DNA"/>
</dbReference>
<comment type="caution">
    <text evidence="2">The sequence shown here is derived from an EMBL/GenBank/DDBJ whole genome shotgun (WGS) entry which is preliminary data.</text>
</comment>